<accession>A0A0F8WH73</accession>
<sequence length="64" mass="7354">MLIIYITNDKTAKKPFGNYVYQVKVNTRTVARGEIKGHNRDDGWKTLVEKLLNRESIISEESDG</sequence>
<proteinExistence type="predicted"/>
<evidence type="ECO:0000313" key="1">
    <source>
        <dbReference type="EMBL" id="KKK56227.1"/>
    </source>
</evidence>
<protein>
    <submittedName>
        <fullName evidence="1">Uncharacterized protein</fullName>
    </submittedName>
</protein>
<dbReference type="EMBL" id="LAZR01065097">
    <property type="protein sequence ID" value="KKK56227.1"/>
    <property type="molecule type" value="Genomic_DNA"/>
</dbReference>
<dbReference type="AlphaFoldDB" id="A0A0F8WH73"/>
<comment type="caution">
    <text evidence="1">The sequence shown here is derived from an EMBL/GenBank/DDBJ whole genome shotgun (WGS) entry which is preliminary data.</text>
</comment>
<gene>
    <name evidence="1" type="ORF">LCGC14_3066630</name>
</gene>
<reference evidence="1" key="1">
    <citation type="journal article" date="2015" name="Nature">
        <title>Complex archaea that bridge the gap between prokaryotes and eukaryotes.</title>
        <authorList>
            <person name="Spang A."/>
            <person name="Saw J.H."/>
            <person name="Jorgensen S.L."/>
            <person name="Zaremba-Niedzwiedzka K."/>
            <person name="Martijn J."/>
            <person name="Lind A.E."/>
            <person name="van Eijk R."/>
            <person name="Schleper C."/>
            <person name="Guy L."/>
            <person name="Ettema T.J."/>
        </authorList>
    </citation>
    <scope>NUCLEOTIDE SEQUENCE</scope>
</reference>
<organism evidence="1">
    <name type="scientific">marine sediment metagenome</name>
    <dbReference type="NCBI Taxonomy" id="412755"/>
    <lineage>
        <taxon>unclassified sequences</taxon>
        <taxon>metagenomes</taxon>
        <taxon>ecological metagenomes</taxon>
    </lineage>
</organism>
<name>A0A0F8WH73_9ZZZZ</name>